<evidence type="ECO:0000256" key="1">
    <source>
        <dbReference type="SAM" id="SignalP"/>
    </source>
</evidence>
<keyword evidence="3" id="KW-1185">Reference proteome</keyword>
<reference evidence="2" key="1">
    <citation type="submission" date="2013-05" db="EMBL/GenBank/DDBJ databases">
        <authorList>
            <person name="Yim A.K.Y."/>
            <person name="Chan T.F."/>
            <person name="Ji K.M."/>
            <person name="Liu X.Y."/>
            <person name="Zhou J.W."/>
            <person name="Li R.Q."/>
            <person name="Yang K.Y."/>
            <person name="Li J."/>
            <person name="Li M."/>
            <person name="Law P.T.W."/>
            <person name="Wu Y.L."/>
            <person name="Cai Z.L."/>
            <person name="Qin H."/>
            <person name="Bao Y."/>
            <person name="Leung R.K.K."/>
            <person name="Ng P.K.S."/>
            <person name="Zou J."/>
            <person name="Zhong X.J."/>
            <person name="Ran P.X."/>
            <person name="Zhong N.S."/>
            <person name="Liu Z.G."/>
            <person name="Tsui S.K.W."/>
        </authorList>
    </citation>
    <scope>NUCLEOTIDE SEQUENCE</scope>
    <source>
        <strain evidence="2">Derf</strain>
        <tissue evidence="2">Whole organism</tissue>
    </source>
</reference>
<evidence type="ECO:0000313" key="3">
    <source>
        <dbReference type="Proteomes" id="UP000790347"/>
    </source>
</evidence>
<feature type="signal peptide" evidence="1">
    <location>
        <begin position="1"/>
        <end position="18"/>
    </location>
</feature>
<accession>A0A922L763</accession>
<proteinExistence type="predicted"/>
<name>A0A922L763_DERFA</name>
<comment type="caution">
    <text evidence="2">The sequence shown here is derived from an EMBL/GenBank/DDBJ whole genome shotgun (WGS) entry which is preliminary data.</text>
</comment>
<organism evidence="2 3">
    <name type="scientific">Dermatophagoides farinae</name>
    <name type="common">American house dust mite</name>
    <dbReference type="NCBI Taxonomy" id="6954"/>
    <lineage>
        <taxon>Eukaryota</taxon>
        <taxon>Metazoa</taxon>
        <taxon>Ecdysozoa</taxon>
        <taxon>Arthropoda</taxon>
        <taxon>Chelicerata</taxon>
        <taxon>Arachnida</taxon>
        <taxon>Acari</taxon>
        <taxon>Acariformes</taxon>
        <taxon>Sarcoptiformes</taxon>
        <taxon>Astigmata</taxon>
        <taxon>Psoroptidia</taxon>
        <taxon>Analgoidea</taxon>
        <taxon>Pyroglyphidae</taxon>
        <taxon>Dermatophagoidinae</taxon>
        <taxon>Dermatophagoides</taxon>
    </lineage>
</organism>
<dbReference type="AlphaFoldDB" id="A0A922L763"/>
<sequence>MTIGYCFFLLLFSRHSFFHTFTFVSYCIIYVEHEMFRGHQEEKKRKLASNNKKITAKLITTMLTLTN</sequence>
<dbReference type="EMBL" id="ASGP02000002">
    <property type="protein sequence ID" value="KAH9522926.1"/>
    <property type="molecule type" value="Genomic_DNA"/>
</dbReference>
<reference evidence="2" key="2">
    <citation type="journal article" date="2022" name="Res Sq">
        <title>Comparative Genomics Reveals Insights into the Divergent Evolution of Astigmatic Mites and Household Pest Adaptations.</title>
        <authorList>
            <person name="Xiong Q."/>
            <person name="Wan A.T.-Y."/>
            <person name="Liu X.-Y."/>
            <person name="Fung C.S.-H."/>
            <person name="Xiao X."/>
            <person name="Malainual N."/>
            <person name="Hou J."/>
            <person name="Wang L."/>
            <person name="Wang M."/>
            <person name="Yang K."/>
            <person name="Cui Y."/>
            <person name="Leung E."/>
            <person name="Nong W."/>
            <person name="Shin S.-K."/>
            <person name="Au S."/>
            <person name="Jeong K.Y."/>
            <person name="Chew F.T."/>
            <person name="Hui J."/>
            <person name="Leung T.F."/>
            <person name="Tungtrongchitr A."/>
            <person name="Zhong N."/>
            <person name="Liu Z."/>
            <person name="Tsui S."/>
        </authorList>
    </citation>
    <scope>NUCLEOTIDE SEQUENCE</scope>
    <source>
        <strain evidence="2">Derf</strain>
        <tissue evidence="2">Whole organism</tissue>
    </source>
</reference>
<feature type="chain" id="PRO_5036793867" description="Secreted protein" evidence="1">
    <location>
        <begin position="19"/>
        <end position="67"/>
    </location>
</feature>
<evidence type="ECO:0000313" key="2">
    <source>
        <dbReference type="EMBL" id="KAH9522926.1"/>
    </source>
</evidence>
<evidence type="ECO:0008006" key="4">
    <source>
        <dbReference type="Google" id="ProtNLM"/>
    </source>
</evidence>
<protein>
    <recommendedName>
        <fullName evidence="4">Secreted protein</fullName>
    </recommendedName>
</protein>
<keyword evidence="1" id="KW-0732">Signal</keyword>
<dbReference type="Proteomes" id="UP000790347">
    <property type="component" value="Unassembled WGS sequence"/>
</dbReference>
<gene>
    <name evidence="2" type="ORF">DERF_006480</name>
</gene>